<dbReference type="EMBL" id="LAZR01050986">
    <property type="protein sequence ID" value="KKK86137.1"/>
    <property type="molecule type" value="Genomic_DNA"/>
</dbReference>
<proteinExistence type="predicted"/>
<evidence type="ECO:0000313" key="2">
    <source>
        <dbReference type="EMBL" id="KKK86137.1"/>
    </source>
</evidence>
<protein>
    <submittedName>
        <fullName evidence="2">Uncharacterized protein</fullName>
    </submittedName>
</protein>
<evidence type="ECO:0000256" key="1">
    <source>
        <dbReference type="SAM" id="MobiDB-lite"/>
    </source>
</evidence>
<accession>A0A0F8YXF8</accession>
<feature type="non-terminal residue" evidence="2">
    <location>
        <position position="418"/>
    </location>
</feature>
<gene>
    <name evidence="2" type="ORF">LCGC14_2766250</name>
</gene>
<dbReference type="AlphaFoldDB" id="A0A0F8YXF8"/>
<name>A0A0F8YXF8_9ZZZZ</name>
<reference evidence="2" key="1">
    <citation type="journal article" date="2015" name="Nature">
        <title>Complex archaea that bridge the gap between prokaryotes and eukaryotes.</title>
        <authorList>
            <person name="Spang A."/>
            <person name="Saw J.H."/>
            <person name="Jorgensen S.L."/>
            <person name="Zaremba-Niedzwiedzka K."/>
            <person name="Martijn J."/>
            <person name="Lind A.E."/>
            <person name="van Eijk R."/>
            <person name="Schleper C."/>
            <person name="Guy L."/>
            <person name="Ettema T.J."/>
        </authorList>
    </citation>
    <scope>NUCLEOTIDE SEQUENCE</scope>
</reference>
<feature type="region of interest" description="Disordered" evidence="1">
    <location>
        <begin position="245"/>
        <end position="265"/>
    </location>
</feature>
<sequence>EGPFTVLMQGNGIQEVREFATQQAAEFQAHHWLDNVCPVVDSEYGELEGMPLMIPEADEVLAETGMELVSARGNPRMGHDPLGRKAQVFPFEIIYKRPGSNSQWGYTQWAVNQAQARKHADDRLTGYLGVRKPKIVQVVAYAAGSSSFGPEFPGIEFLGGRQKNPVSKSDWGQLAFDAGKLWYTDPASEYVGRSRSGAYGLSKFMNNVGTPPRGKGITKAYLLKSFNEGYRAGGREYRAGKTKFRSNSYKARKRNPEPLGSESASASLYESFHGTPSTQITEVEEIDRTHDHLTQLGVLQSLKLDTESGIRVEIDFSKDKIILASDHQGRQLYFTGGNQKLSLSDLNMSGSKWRKDLMEIGKVRELTYRTKKKFDNFKTIDYFHGLGEESGVMPTLLFDTLSDQLKLAGGQYLVKPEG</sequence>
<feature type="non-terminal residue" evidence="2">
    <location>
        <position position="1"/>
    </location>
</feature>
<organism evidence="2">
    <name type="scientific">marine sediment metagenome</name>
    <dbReference type="NCBI Taxonomy" id="412755"/>
    <lineage>
        <taxon>unclassified sequences</taxon>
        <taxon>metagenomes</taxon>
        <taxon>ecological metagenomes</taxon>
    </lineage>
</organism>
<comment type="caution">
    <text evidence="2">The sequence shown here is derived from an EMBL/GenBank/DDBJ whole genome shotgun (WGS) entry which is preliminary data.</text>
</comment>